<organism evidence="2">
    <name type="scientific">viral metagenome</name>
    <dbReference type="NCBI Taxonomy" id="1070528"/>
    <lineage>
        <taxon>unclassified sequences</taxon>
        <taxon>metagenomes</taxon>
        <taxon>organismal metagenomes</taxon>
    </lineage>
</organism>
<feature type="transmembrane region" description="Helical" evidence="1">
    <location>
        <begin position="57"/>
        <end position="79"/>
    </location>
</feature>
<keyword evidence="1" id="KW-0812">Transmembrane</keyword>
<name>A0A6C0E1P1_9ZZZZ</name>
<dbReference type="EMBL" id="MN739724">
    <property type="protein sequence ID" value="QHT23077.1"/>
    <property type="molecule type" value="Genomic_DNA"/>
</dbReference>
<accession>A0A6C0E1P1</accession>
<evidence type="ECO:0000313" key="2">
    <source>
        <dbReference type="EMBL" id="QHT23077.1"/>
    </source>
</evidence>
<keyword evidence="1" id="KW-1133">Transmembrane helix</keyword>
<feature type="transmembrane region" description="Helical" evidence="1">
    <location>
        <begin position="99"/>
        <end position="117"/>
    </location>
</feature>
<evidence type="ECO:0000256" key="1">
    <source>
        <dbReference type="SAM" id="Phobius"/>
    </source>
</evidence>
<dbReference type="AlphaFoldDB" id="A0A6C0E1P1"/>
<keyword evidence="1" id="KW-0472">Membrane</keyword>
<feature type="transmembrane region" description="Helical" evidence="1">
    <location>
        <begin position="172"/>
        <end position="192"/>
    </location>
</feature>
<proteinExistence type="predicted"/>
<sequence>MISPLDRAIMKSIDESDVPSLDFDIENNRHAEETKSEDALVHYTQTNHKCYIFWDKLIVITIFGAFVMPFALLDLIYAYTDTSCIYIYPEKLAINMQNYLEVCGYTSTLLFVYKTIIICRNKGHGEIDMVDLLIRQEVLQFIVRCALIVWNIIGAFIFWGELYTNTPCSKNVFNYLFVSIIIKLCGSLLFYVNTRNSIQIGNEIP</sequence>
<reference evidence="2" key="1">
    <citation type="journal article" date="2020" name="Nature">
        <title>Giant virus diversity and host interactions through global metagenomics.</title>
        <authorList>
            <person name="Schulz F."/>
            <person name="Roux S."/>
            <person name="Paez-Espino D."/>
            <person name="Jungbluth S."/>
            <person name="Walsh D.A."/>
            <person name="Denef V.J."/>
            <person name="McMahon K.D."/>
            <person name="Konstantinidis K.T."/>
            <person name="Eloe-Fadrosh E.A."/>
            <person name="Kyrpides N.C."/>
            <person name="Woyke T."/>
        </authorList>
    </citation>
    <scope>NUCLEOTIDE SEQUENCE</scope>
    <source>
        <strain evidence="2">GVMAG-M-3300023179-114</strain>
    </source>
</reference>
<protein>
    <submittedName>
        <fullName evidence="2">Uncharacterized protein</fullName>
    </submittedName>
</protein>
<feature type="transmembrane region" description="Helical" evidence="1">
    <location>
        <begin position="138"/>
        <end position="160"/>
    </location>
</feature>